<dbReference type="InterPro" id="IPR007471">
    <property type="entry name" value="N-end_Aminoacyl_Trfase_N"/>
</dbReference>
<evidence type="ECO:0000259" key="7">
    <source>
        <dbReference type="Pfam" id="PF04376"/>
    </source>
</evidence>
<feature type="domain" description="N-end rule aminoacyl transferase C-terminal" evidence="8">
    <location>
        <begin position="244"/>
        <end position="381"/>
    </location>
</feature>
<dbReference type="GO" id="GO:0004057">
    <property type="term" value="F:arginyl-tRNA--protein transferase activity"/>
    <property type="evidence" value="ECO:0007669"/>
    <property type="project" value="UniProtKB-EC"/>
</dbReference>
<feature type="domain" description="N-end aminoacyl transferase N-terminal" evidence="7">
    <location>
        <begin position="17"/>
        <end position="87"/>
    </location>
</feature>
<dbReference type="EC" id="2.3.2.8" evidence="5"/>
<gene>
    <name evidence="9" type="ORF">PVAND_007636</name>
</gene>
<dbReference type="InterPro" id="IPR030700">
    <property type="entry name" value="N-end_Aminoacyl_Trfase"/>
</dbReference>
<dbReference type="AlphaFoldDB" id="A0A9J6C7T0"/>
<comment type="similarity">
    <text evidence="1 5">Belongs to the R-transferase family.</text>
</comment>
<evidence type="ECO:0000313" key="9">
    <source>
        <dbReference type="EMBL" id="KAG5677920.1"/>
    </source>
</evidence>
<comment type="caution">
    <text evidence="9">The sequence shown here is derived from an EMBL/GenBank/DDBJ whole genome shotgun (WGS) entry which is preliminary data.</text>
</comment>
<dbReference type="EMBL" id="JADBJN010000002">
    <property type="protein sequence ID" value="KAG5677920.1"/>
    <property type="molecule type" value="Genomic_DNA"/>
</dbReference>
<accession>A0A9J6C7T0</accession>
<dbReference type="PIRSF" id="PIRSF037207">
    <property type="entry name" value="ATE1_euk"/>
    <property type="match status" value="1"/>
</dbReference>
<dbReference type="Pfam" id="PF04376">
    <property type="entry name" value="ATE_N"/>
    <property type="match status" value="1"/>
</dbReference>
<dbReference type="GO" id="GO:0005737">
    <property type="term" value="C:cytoplasm"/>
    <property type="evidence" value="ECO:0007669"/>
    <property type="project" value="TreeGrafter"/>
</dbReference>
<evidence type="ECO:0000259" key="8">
    <source>
        <dbReference type="Pfam" id="PF04377"/>
    </source>
</evidence>
<protein>
    <recommendedName>
        <fullName evidence="5">Arginyl-tRNA--protein transferase 1</fullName>
        <shortName evidence="5">Arginyltransferase 1</shortName>
        <shortName evidence="5">R-transferase 1</shortName>
        <ecNumber evidence="5">2.3.2.8</ecNumber>
    </recommendedName>
    <alternativeName>
        <fullName evidence="5">Arginine-tRNA--protein transferase 1</fullName>
    </alternativeName>
</protein>
<keyword evidence="4 5" id="KW-0012">Acyltransferase</keyword>
<dbReference type="OrthoDB" id="74183at2759"/>
<dbReference type="InterPro" id="IPR007472">
    <property type="entry name" value="N-end_Aminoacyl_Trfase_C"/>
</dbReference>
<sequence length="474" mass="54872">MSNYSIVEYCGGSNDGKCGYCKQEGNYNSHGLWAHTMNVEDYQALINRNWRRSGQYCYIPQNNNTCCPMYTIKCDALNFKLSRSHKKIIKKVNKYLKDGIEEKNHNSKSKTQTVSEPVPSKEKSKIDTNLMNIEKKLPTASTSSSNTKQAQLNETKIQPPPPPLFHQSLLNKKALKPSKKKYARVEKLKARLLAKGLSLTDMKRRYVNKIKTLEDFLNEEPKNGKHKLEVKLVPSTQGSNDSILDLFRKYQEKIHNDPPEKNSKKSYERFLINSPLQLRKDNKTPPHGFGSFHYQYYLDGELIAVGVIDILPECISSVYFYYNPDYSFLTLGTYASLREIALTRELYKTHPSLCNYYLGFYIPTCSKMRYKANIKPSYLLCPEVYTWHLLDDKLSKEIDSVKYLRINKNGSDSDSVTQNDLNNVYVLYNRTAVRYGDLKRVMKSKKRNDQDEVLEYARKVGKSLSQNMLLYRSS</sequence>
<proteinExistence type="inferred from homology"/>
<evidence type="ECO:0000313" key="10">
    <source>
        <dbReference type="Proteomes" id="UP001107558"/>
    </source>
</evidence>
<evidence type="ECO:0000256" key="1">
    <source>
        <dbReference type="ARBA" id="ARBA00009991"/>
    </source>
</evidence>
<dbReference type="PANTHER" id="PTHR21367">
    <property type="entry name" value="ARGININE-TRNA-PROTEIN TRANSFERASE 1"/>
    <property type="match status" value="1"/>
</dbReference>
<evidence type="ECO:0000256" key="3">
    <source>
        <dbReference type="ARBA" id="ARBA00022786"/>
    </source>
</evidence>
<evidence type="ECO:0000256" key="2">
    <source>
        <dbReference type="ARBA" id="ARBA00022679"/>
    </source>
</evidence>
<organism evidence="9 10">
    <name type="scientific">Polypedilum vanderplanki</name>
    <name type="common">Sleeping chironomid midge</name>
    <dbReference type="NCBI Taxonomy" id="319348"/>
    <lineage>
        <taxon>Eukaryota</taxon>
        <taxon>Metazoa</taxon>
        <taxon>Ecdysozoa</taxon>
        <taxon>Arthropoda</taxon>
        <taxon>Hexapoda</taxon>
        <taxon>Insecta</taxon>
        <taxon>Pterygota</taxon>
        <taxon>Neoptera</taxon>
        <taxon>Endopterygota</taxon>
        <taxon>Diptera</taxon>
        <taxon>Nematocera</taxon>
        <taxon>Chironomoidea</taxon>
        <taxon>Chironomidae</taxon>
        <taxon>Chironominae</taxon>
        <taxon>Polypedilum</taxon>
        <taxon>Polypedilum</taxon>
    </lineage>
</organism>
<feature type="compositionally biased region" description="Polar residues" evidence="6">
    <location>
        <begin position="139"/>
        <end position="156"/>
    </location>
</feature>
<keyword evidence="3 5" id="KW-0833">Ubl conjugation pathway</keyword>
<comment type="function">
    <text evidence="5">Involved in the post-translational conjugation of arginine to the N-terminal aspartate or glutamate of a protein. This arginylation is required for degradation of the protein via the ubiquitin pathway.</text>
</comment>
<dbReference type="Pfam" id="PF04377">
    <property type="entry name" value="ATE_C"/>
    <property type="match status" value="1"/>
</dbReference>
<dbReference type="Proteomes" id="UP001107558">
    <property type="component" value="Chromosome 2"/>
</dbReference>
<keyword evidence="2 5" id="KW-0808">Transferase</keyword>
<reference evidence="9" key="1">
    <citation type="submission" date="2021-03" db="EMBL/GenBank/DDBJ databases">
        <title>Chromosome level genome of the anhydrobiotic midge Polypedilum vanderplanki.</title>
        <authorList>
            <person name="Yoshida Y."/>
            <person name="Kikawada T."/>
            <person name="Gusev O."/>
        </authorList>
    </citation>
    <scope>NUCLEOTIDE SEQUENCE</scope>
    <source>
        <strain evidence="9">NIAS01</strain>
        <tissue evidence="9">Whole body or cell culture</tissue>
    </source>
</reference>
<keyword evidence="10" id="KW-1185">Reference proteome</keyword>
<dbReference type="SUPFAM" id="SSF55729">
    <property type="entry name" value="Acyl-CoA N-acyltransferases (Nat)"/>
    <property type="match status" value="1"/>
</dbReference>
<evidence type="ECO:0000256" key="6">
    <source>
        <dbReference type="SAM" id="MobiDB-lite"/>
    </source>
</evidence>
<dbReference type="InterPro" id="IPR017137">
    <property type="entry name" value="Arg-tRNA-P_Trfase_1_euk"/>
</dbReference>
<evidence type="ECO:0000256" key="4">
    <source>
        <dbReference type="ARBA" id="ARBA00023315"/>
    </source>
</evidence>
<name>A0A9J6C7T0_POLVA</name>
<comment type="catalytic activity">
    <reaction evidence="5">
        <text>an N-terminal L-alpha-aminoacyl-[protein] + L-arginyl-tRNA(Arg) = an N-terminal L-arginyl-L-aminoacyl-[protein] + tRNA(Arg) + H(+)</text>
        <dbReference type="Rhea" id="RHEA:10208"/>
        <dbReference type="Rhea" id="RHEA-COMP:9658"/>
        <dbReference type="Rhea" id="RHEA-COMP:9673"/>
        <dbReference type="Rhea" id="RHEA-COMP:10636"/>
        <dbReference type="Rhea" id="RHEA-COMP:10638"/>
        <dbReference type="ChEBI" id="CHEBI:15378"/>
        <dbReference type="ChEBI" id="CHEBI:78442"/>
        <dbReference type="ChEBI" id="CHEBI:78513"/>
        <dbReference type="ChEBI" id="CHEBI:78597"/>
        <dbReference type="ChEBI" id="CHEBI:83562"/>
        <dbReference type="EC" id="2.3.2.8"/>
    </reaction>
</comment>
<dbReference type="InterPro" id="IPR016181">
    <property type="entry name" value="Acyl_CoA_acyltransferase"/>
</dbReference>
<feature type="region of interest" description="Disordered" evidence="6">
    <location>
        <begin position="100"/>
        <end position="162"/>
    </location>
</feature>
<evidence type="ECO:0000256" key="5">
    <source>
        <dbReference type="PIRNR" id="PIRNR037207"/>
    </source>
</evidence>
<dbReference type="PANTHER" id="PTHR21367:SF1">
    <property type="entry name" value="ARGINYL-TRNA--PROTEIN TRANSFERASE 1"/>
    <property type="match status" value="1"/>
</dbReference>